<comment type="similarity">
    <text evidence="1">Belongs to the type-I restriction system S methylase family.</text>
</comment>
<dbReference type="InterPro" id="IPR044946">
    <property type="entry name" value="Restrct_endonuc_typeI_TRD_sf"/>
</dbReference>
<evidence type="ECO:0000313" key="6">
    <source>
        <dbReference type="Proteomes" id="UP001180487"/>
    </source>
</evidence>
<evidence type="ECO:0000313" key="5">
    <source>
        <dbReference type="EMBL" id="MDR7375421.1"/>
    </source>
</evidence>
<dbReference type="GO" id="GO:0009035">
    <property type="term" value="F:type I site-specific deoxyribonuclease activity"/>
    <property type="evidence" value="ECO:0007669"/>
    <property type="project" value="UniProtKB-EC"/>
</dbReference>
<keyword evidence="6" id="KW-1185">Reference proteome</keyword>
<dbReference type="Gene3D" id="3.90.220.20">
    <property type="entry name" value="DNA methylase specificity domains"/>
    <property type="match status" value="2"/>
</dbReference>
<dbReference type="InterPro" id="IPR052021">
    <property type="entry name" value="Type-I_RS_S_subunit"/>
</dbReference>
<dbReference type="EMBL" id="JAVDXT010000001">
    <property type="protein sequence ID" value="MDR7375421.1"/>
    <property type="molecule type" value="Genomic_DNA"/>
</dbReference>
<sequence>MSFDWTTTTLGQICDAQGGAIQTGPFGSQLHTSDYTETGIPVVMPTNIGDGGIVEDGIARIAQADVDRLSQHILRLDDIVFSRRGDVTKNALIRPHEVGWFCGTGCLKVRLGSGAVADAKFISHCLRLPETKDWLIRHAVGATMPNLNTGILSAVPIFLPPLHVQLDIAAMLGAFDDRITLLRETNATLEGIAQALFKSWFVDFDPVRAKMEGRTPEGMDEATAALFPDGLEDSELGLVPKGWQAVRLDDLCKRYGGSIQTGPFGSQLHASDYVETGIPVVMPKDIQNRRAMTDSIARIGVADADRLSRHKVMAGDIVFSRRGDVEKHALMTEREVGWICGTGCLLLRPGKAWPSATFLSMTLDAPRARVWLVQHAVGATMPNINTGILGSVPVILPSEAVLMVFEDVIAACELQRSHNASTAETLATLRDTLLPRLISGQLRLPQVHQELEAALP</sequence>
<dbReference type="PANTHER" id="PTHR30408:SF13">
    <property type="entry name" value="TYPE I RESTRICTION ENZYME HINDI SPECIFICITY SUBUNIT"/>
    <property type="match status" value="1"/>
</dbReference>
<keyword evidence="5" id="KW-0378">Hydrolase</keyword>
<reference evidence="5 6" key="1">
    <citation type="submission" date="2023-07" db="EMBL/GenBank/DDBJ databases">
        <title>Sorghum-associated microbial communities from plants grown in Nebraska, USA.</title>
        <authorList>
            <person name="Schachtman D."/>
        </authorList>
    </citation>
    <scope>NUCLEOTIDE SEQUENCE [LARGE SCALE GENOMIC DNA]</scope>
    <source>
        <strain evidence="5 6">BE313</strain>
    </source>
</reference>
<dbReference type="SUPFAM" id="SSF116734">
    <property type="entry name" value="DNA methylase specificity domain"/>
    <property type="match status" value="2"/>
</dbReference>
<accession>A0ABU2C262</accession>
<dbReference type="EC" id="3.1.21.3" evidence="5"/>
<proteinExistence type="inferred from homology"/>
<keyword evidence="3" id="KW-0238">DNA-binding</keyword>
<comment type="caution">
    <text evidence="5">The sequence shown here is derived from an EMBL/GenBank/DDBJ whole genome shotgun (WGS) entry which is preliminary data.</text>
</comment>
<dbReference type="Pfam" id="PF01420">
    <property type="entry name" value="Methylase_S"/>
    <property type="match status" value="1"/>
</dbReference>
<dbReference type="RefSeq" id="WP_310369634.1">
    <property type="nucleotide sequence ID" value="NZ_JAVDXT010000001.1"/>
</dbReference>
<keyword evidence="2" id="KW-0680">Restriction system</keyword>
<dbReference type="InterPro" id="IPR000055">
    <property type="entry name" value="Restrct_endonuc_typeI_TRD"/>
</dbReference>
<protein>
    <submittedName>
        <fullName evidence="5">Type I restriction enzyme S subunit</fullName>
        <ecNumber evidence="5">3.1.21.3</ecNumber>
    </submittedName>
</protein>
<feature type="domain" description="Type I restriction modification DNA specificity" evidence="4">
    <location>
        <begin position="4"/>
        <end position="190"/>
    </location>
</feature>
<name>A0ABU2C262_9BURK</name>
<dbReference type="Proteomes" id="UP001180487">
    <property type="component" value="Unassembled WGS sequence"/>
</dbReference>
<dbReference type="PANTHER" id="PTHR30408">
    <property type="entry name" value="TYPE-1 RESTRICTION ENZYME ECOKI SPECIFICITY PROTEIN"/>
    <property type="match status" value="1"/>
</dbReference>
<evidence type="ECO:0000256" key="1">
    <source>
        <dbReference type="ARBA" id="ARBA00010923"/>
    </source>
</evidence>
<evidence type="ECO:0000256" key="2">
    <source>
        <dbReference type="ARBA" id="ARBA00022747"/>
    </source>
</evidence>
<evidence type="ECO:0000259" key="4">
    <source>
        <dbReference type="Pfam" id="PF01420"/>
    </source>
</evidence>
<dbReference type="CDD" id="cd16961">
    <property type="entry name" value="RMtype1_S_TRD-CR_like"/>
    <property type="match status" value="2"/>
</dbReference>
<organism evidence="5 6">
    <name type="scientific">Rhodoferax ferrireducens</name>
    <dbReference type="NCBI Taxonomy" id="192843"/>
    <lineage>
        <taxon>Bacteria</taxon>
        <taxon>Pseudomonadati</taxon>
        <taxon>Pseudomonadota</taxon>
        <taxon>Betaproteobacteria</taxon>
        <taxon>Burkholderiales</taxon>
        <taxon>Comamonadaceae</taxon>
        <taxon>Rhodoferax</taxon>
    </lineage>
</organism>
<gene>
    <name evidence="5" type="ORF">J2X19_000079</name>
</gene>
<evidence type="ECO:0000256" key="3">
    <source>
        <dbReference type="ARBA" id="ARBA00023125"/>
    </source>
</evidence>